<dbReference type="GO" id="GO:0004965">
    <property type="term" value="F:G protein-coupled GABA receptor activity"/>
    <property type="evidence" value="ECO:0007669"/>
    <property type="project" value="InterPro"/>
</dbReference>
<dbReference type="InterPro" id="IPR007210">
    <property type="entry name" value="ABC_Gly_betaine_transp_sub-bd"/>
</dbReference>
<evidence type="ECO:0000256" key="2">
    <source>
        <dbReference type="ARBA" id="ARBA00022692"/>
    </source>
</evidence>
<keyword evidence="8" id="KW-0807">Transducer</keyword>
<dbReference type="GO" id="GO:0038039">
    <property type="term" value="C:G protein-coupled receptor heterodimeric complex"/>
    <property type="evidence" value="ECO:0007669"/>
    <property type="project" value="TreeGrafter"/>
</dbReference>
<dbReference type="InParanoid" id="A0A2R5GS98"/>
<comment type="caution">
    <text evidence="11">The sequence shown here is derived from an EMBL/GenBank/DDBJ whole genome shotgun (WGS) entry which is preliminary data.</text>
</comment>
<dbReference type="InterPro" id="IPR002455">
    <property type="entry name" value="GPCR3_GABA-B"/>
</dbReference>
<feature type="transmembrane region" description="Helical" evidence="9">
    <location>
        <begin position="506"/>
        <end position="522"/>
    </location>
</feature>
<dbReference type="Gene3D" id="3.40.190.100">
    <property type="entry name" value="Glycine betaine-binding periplasmic protein, domain 2"/>
    <property type="match status" value="2"/>
</dbReference>
<feature type="transmembrane region" description="Helical" evidence="9">
    <location>
        <begin position="472"/>
        <end position="494"/>
    </location>
</feature>
<protein>
    <submittedName>
        <fullName evidence="11">Metabotropic glutamate receptor-like protein B</fullName>
    </submittedName>
</protein>
<keyword evidence="7" id="KW-0325">Glycoprotein</keyword>
<dbReference type="SUPFAM" id="SSF53850">
    <property type="entry name" value="Periplasmic binding protein-like II"/>
    <property type="match status" value="4"/>
</dbReference>
<dbReference type="PROSITE" id="PS50259">
    <property type="entry name" value="G_PROTEIN_RECEP_F3_4"/>
    <property type="match status" value="1"/>
</dbReference>
<keyword evidence="6 11" id="KW-0675">Receptor</keyword>
<sequence length="1303" mass="144106">MESRFRCEPDEDGSYPCSVRLAVSDWIGSFINVYVAKIFIEEFLGYPVEITADSSDYTGTVKESDVYAENGTLVEPSGWRLLESGDVDVILEYWPSGHRDNIREFVVERGTVKTAGENGIEGRIGWFMPSFVGEENDPALDYWRTLTDPAKASLFPHPAATTPCCRSDMVQGANAPCVPTEALGGTKVADGGMANAMDECDAVSATAWHEIPTTGGRFLGAQPTWTHHDDQIIRNLGLPLTLVFAGSEEKILEEIETAHTSRTPLLFYFWKPHGAFRMYDFDDFLLPLSSAECRSAQETGDADCGYPIELLAKAYSVSLEQSKPDVAHFVGAMVFNSTVQQEEIHYELLVNSSRTLNEAACEWVKINEHTWTDWTESVVRQYEGEVWQDEVLEPTVVACDCKPDGLRDVVAVYDTSAYAEDGSVIIEVDPSPCSEARNVSLYKTRWSTMLLETEVLKEIQCAHVPLGSSGEIIILTLASIAWLVLLICLVFVVAYRNHKAVKSARIRTLMILLFGAALMNGAETSQIGEPTRLSDPLMYSCAKDEANCCFDADWEKKAAFRCEPDEDGTYPCSIKISISAWAGSFVNVYLAKIFIEEFLGYPVEITANYTDFSGTVAEQSTNTTPGVWELMASGEIDANLEYWPSGHEANVQEYVIDQGVAVAAGQNGLEGRIGWYIPSYMLDTDPSLEYWRELGAQSSLFDDAATTRPCCMKDIEDQDESLLPCMASVEYGGSSTDYGNFNTSESCTDPATQSVTVNPKPRFLAAVEDYSQHDAQIIKNLGLDFSVQFSGSEENSVQAALDADENETPLLMYFWAPHGLFQMANYTYVLLPISTPECVEAEASGNADCGYPTDLLAKAYSTAFEESKPDAAQFITAMQYENNTQQEIMLAALMGESPPSLLNVTCDWVKTYTSTWETWTSAVETQFANQTWKDEDLEPTYVACPCNADATRDVVEIYSTSEYIDDGYVTIDVDPSPCTSERSYSTYRTRWTTRELPTEVYEVIDCAYVPEASVERSVIIALAGAAVGINILCMLGAFIFRNHAAVRTARQKTLIIMLVGGSLLNIAGIFEIGVPTSYKCGLRFSFMLFGFFNFVGTLLVKQFTIVSLMNSKYIMDNRQTQQATFFLRYELVSAFLFCGLWLIIWTFVVGFDPVAEQASTSVDVEEYVCPTNTPLLMLIIALCYITVVISCLLANQTRNFKGLIFREAKFMLFSNYNVAILTAFCLFVVFTDGISPTLKSLFVSVCVFFCTVTCALLVVGTRVYAAYRNLPTDKIMDTSSLVGGSMVGSSEHSSHGVRAGVAL</sequence>
<dbReference type="EMBL" id="BEYU01000168">
    <property type="protein sequence ID" value="GBG33756.1"/>
    <property type="molecule type" value="Genomic_DNA"/>
</dbReference>
<evidence type="ECO:0000256" key="3">
    <source>
        <dbReference type="ARBA" id="ARBA00022989"/>
    </source>
</evidence>
<feature type="transmembrane region" description="Helical" evidence="9">
    <location>
        <begin position="1131"/>
        <end position="1155"/>
    </location>
</feature>
<organism evidence="11 12">
    <name type="scientific">Hondaea fermentalgiana</name>
    <dbReference type="NCBI Taxonomy" id="2315210"/>
    <lineage>
        <taxon>Eukaryota</taxon>
        <taxon>Sar</taxon>
        <taxon>Stramenopiles</taxon>
        <taxon>Bigyra</taxon>
        <taxon>Labyrinthulomycetes</taxon>
        <taxon>Thraustochytrida</taxon>
        <taxon>Thraustochytriidae</taxon>
        <taxon>Hondaea</taxon>
    </lineage>
</organism>
<reference evidence="11 12" key="1">
    <citation type="submission" date="2017-12" db="EMBL/GenBank/DDBJ databases">
        <title>Sequencing, de novo assembly and annotation of complete genome of a new Thraustochytrid species, strain FCC1311.</title>
        <authorList>
            <person name="Sedici K."/>
            <person name="Godart F."/>
            <person name="Aiese Cigliano R."/>
            <person name="Sanseverino W."/>
            <person name="Barakat M."/>
            <person name="Ortet P."/>
            <person name="Marechal E."/>
            <person name="Cagnac O."/>
            <person name="Amato A."/>
        </authorList>
    </citation>
    <scope>NUCLEOTIDE SEQUENCE [LARGE SCALE GENOMIC DNA]</scope>
</reference>
<feature type="transmembrane region" description="Helical" evidence="9">
    <location>
        <begin position="1018"/>
        <end position="1041"/>
    </location>
</feature>
<keyword evidence="2 9" id="KW-0812">Transmembrane</keyword>
<proteinExistence type="predicted"/>
<dbReference type="PANTHER" id="PTHR10519:SF20">
    <property type="entry name" value="G-PROTEIN COUPLED RECEPTOR 156-RELATED"/>
    <property type="match status" value="1"/>
</dbReference>
<evidence type="ECO:0000256" key="6">
    <source>
        <dbReference type="ARBA" id="ARBA00023170"/>
    </source>
</evidence>
<evidence type="ECO:0000256" key="4">
    <source>
        <dbReference type="ARBA" id="ARBA00023040"/>
    </source>
</evidence>
<feature type="transmembrane region" description="Helical" evidence="9">
    <location>
        <begin position="1086"/>
        <end position="1110"/>
    </location>
</feature>
<accession>A0A2R5GS98</accession>
<evidence type="ECO:0000256" key="8">
    <source>
        <dbReference type="ARBA" id="ARBA00023224"/>
    </source>
</evidence>
<dbReference type="InterPro" id="IPR017978">
    <property type="entry name" value="GPCR_3_C"/>
</dbReference>
<gene>
    <name evidence="11" type="ORF">FCC1311_099792</name>
</gene>
<feature type="domain" description="G-protein coupled receptors family 3 profile" evidence="10">
    <location>
        <begin position="1015"/>
        <end position="1230"/>
    </location>
</feature>
<evidence type="ECO:0000256" key="5">
    <source>
        <dbReference type="ARBA" id="ARBA00023136"/>
    </source>
</evidence>
<keyword evidence="5 9" id="KW-0472">Membrane</keyword>
<dbReference type="GO" id="GO:0043190">
    <property type="term" value="C:ATP-binding cassette (ABC) transporter complex"/>
    <property type="evidence" value="ECO:0007669"/>
    <property type="project" value="InterPro"/>
</dbReference>
<evidence type="ECO:0000256" key="7">
    <source>
        <dbReference type="ARBA" id="ARBA00023180"/>
    </source>
</evidence>
<evidence type="ECO:0000313" key="12">
    <source>
        <dbReference type="Proteomes" id="UP000241890"/>
    </source>
</evidence>
<dbReference type="Proteomes" id="UP000241890">
    <property type="component" value="Unassembled WGS sequence"/>
</dbReference>
<evidence type="ECO:0000313" key="11">
    <source>
        <dbReference type="EMBL" id="GBG33756.1"/>
    </source>
</evidence>
<keyword evidence="4" id="KW-0297">G-protein coupled receptor</keyword>
<feature type="transmembrane region" description="Helical" evidence="9">
    <location>
        <begin position="1241"/>
        <end position="1265"/>
    </location>
</feature>
<name>A0A2R5GS98_9STRA</name>
<comment type="subcellular location">
    <subcellularLocation>
        <location evidence="1">Membrane</location>
        <topology evidence="1">Multi-pass membrane protein</topology>
    </subcellularLocation>
</comment>
<dbReference type="OrthoDB" id="2150267at2759"/>
<dbReference type="PANTHER" id="PTHR10519">
    <property type="entry name" value="GABA-B RECEPTOR"/>
    <property type="match status" value="1"/>
</dbReference>
<dbReference type="Pfam" id="PF04069">
    <property type="entry name" value="OpuAC"/>
    <property type="match status" value="3"/>
</dbReference>
<feature type="transmembrane region" description="Helical" evidence="9">
    <location>
        <begin position="1053"/>
        <end position="1074"/>
    </location>
</feature>
<dbReference type="GO" id="GO:0022857">
    <property type="term" value="F:transmembrane transporter activity"/>
    <property type="evidence" value="ECO:0007669"/>
    <property type="project" value="InterPro"/>
</dbReference>
<keyword evidence="3 9" id="KW-1133">Transmembrane helix</keyword>
<evidence type="ECO:0000256" key="1">
    <source>
        <dbReference type="ARBA" id="ARBA00004141"/>
    </source>
</evidence>
<feature type="transmembrane region" description="Helical" evidence="9">
    <location>
        <begin position="1216"/>
        <end position="1235"/>
    </location>
</feature>
<feature type="transmembrane region" description="Helical" evidence="9">
    <location>
        <begin position="1175"/>
        <end position="1195"/>
    </location>
</feature>
<evidence type="ECO:0000259" key="10">
    <source>
        <dbReference type="PROSITE" id="PS50259"/>
    </source>
</evidence>
<dbReference type="Pfam" id="PF00003">
    <property type="entry name" value="7tm_3"/>
    <property type="match status" value="1"/>
</dbReference>
<evidence type="ECO:0000256" key="9">
    <source>
        <dbReference type="SAM" id="Phobius"/>
    </source>
</evidence>
<keyword evidence="12" id="KW-1185">Reference proteome</keyword>